<dbReference type="InterPro" id="IPR013783">
    <property type="entry name" value="Ig-like_fold"/>
</dbReference>
<dbReference type="Pfam" id="PF20009">
    <property type="entry name" value="GEVED"/>
    <property type="match status" value="1"/>
</dbReference>
<dbReference type="InterPro" id="IPR036116">
    <property type="entry name" value="FN3_sf"/>
</dbReference>
<evidence type="ECO:0000313" key="4">
    <source>
        <dbReference type="EMBL" id="RXR20323.1"/>
    </source>
</evidence>
<dbReference type="Pfam" id="PF19081">
    <property type="entry name" value="Ig_7"/>
    <property type="match status" value="1"/>
</dbReference>
<protein>
    <submittedName>
        <fullName evidence="4">T9SS type A sorting domain-containing protein</fullName>
    </submittedName>
</protein>
<dbReference type="Gene3D" id="2.60.120.380">
    <property type="match status" value="2"/>
</dbReference>
<dbReference type="NCBIfam" id="TIGR04183">
    <property type="entry name" value="Por_Secre_tail"/>
    <property type="match status" value="1"/>
</dbReference>
<evidence type="ECO:0000256" key="1">
    <source>
        <dbReference type="ARBA" id="ARBA00022729"/>
    </source>
</evidence>
<dbReference type="Pfam" id="PF18962">
    <property type="entry name" value="Por_Secre_tail"/>
    <property type="match status" value="1"/>
</dbReference>
<keyword evidence="1 2" id="KW-0732">Signal</keyword>
<accession>A0A4Q1K3F7</accession>
<dbReference type="PROSITE" id="PS50853">
    <property type="entry name" value="FN3"/>
    <property type="match status" value="1"/>
</dbReference>
<dbReference type="InterPro" id="IPR044023">
    <property type="entry name" value="Ig_7"/>
</dbReference>
<feature type="domain" description="Fibronectin type-III" evidence="3">
    <location>
        <begin position="521"/>
        <end position="611"/>
    </location>
</feature>
<gene>
    <name evidence="4" type="ORF">EQG61_12960</name>
</gene>
<organism evidence="4 5">
    <name type="scientific">Flavobacterium stagni</name>
    <dbReference type="NCBI Taxonomy" id="2506421"/>
    <lineage>
        <taxon>Bacteria</taxon>
        <taxon>Pseudomonadati</taxon>
        <taxon>Bacteroidota</taxon>
        <taxon>Flavobacteriia</taxon>
        <taxon>Flavobacteriales</taxon>
        <taxon>Flavobacteriaceae</taxon>
        <taxon>Flavobacterium</taxon>
    </lineage>
</organism>
<dbReference type="SUPFAM" id="SSF49265">
    <property type="entry name" value="Fibronectin type III"/>
    <property type="match status" value="1"/>
</dbReference>
<evidence type="ECO:0000259" key="3">
    <source>
        <dbReference type="PROSITE" id="PS50853"/>
    </source>
</evidence>
<name>A0A4Q1K3F7_9FLAO</name>
<feature type="chain" id="PRO_5020752904" evidence="2">
    <location>
        <begin position="22"/>
        <end position="1339"/>
    </location>
</feature>
<dbReference type="RefSeq" id="WP_129462374.1">
    <property type="nucleotide sequence ID" value="NZ_SBKN01000009.1"/>
</dbReference>
<keyword evidence="5" id="KW-1185">Reference proteome</keyword>
<feature type="signal peptide" evidence="2">
    <location>
        <begin position="1"/>
        <end position="21"/>
    </location>
</feature>
<proteinExistence type="predicted"/>
<dbReference type="Gene3D" id="2.60.40.10">
    <property type="entry name" value="Immunoglobulins"/>
    <property type="match status" value="1"/>
</dbReference>
<dbReference type="InterPro" id="IPR056600">
    <property type="entry name" value="GBD_T9SS_assoc"/>
</dbReference>
<sequence>MKKITLSLALFFLVQIGYSQTLDQYTFAQSNGTYSAISGGTVVGNTATDDERFVDPSVSLGGAATTGVGLPIGFNFVFNGYTYDRFAINANGWIALGSSALSPAVDLTTSSSYNPLSTITTAVSNVNVARIAAFARDLQAQAGSELRYQVIGSAPNRTLVVQWKNYAKYLALGDSMNFQIRLNETSNSVQFVYGTMTNNTTDTVVDCGLRAAPNNPATNFANRTSTTSWISTSAGTTAADTMFMSQTIAPSSGLTYTWTTPPSCTGTPTPGATLSTSASVCASANFTLSLQNTTSGSGVTYQWMTSTDGVNYSNATGSATQSTYVTSQTASTYYKCLVTCTASGTAAESSPLQIGMNAVNACYCTPTYTTGKTEGDLISNIVINGTTLSNNSGTAPTNPAYTYFTGQPNYTANLQAGGTYTVTVTVGTFGGQNVSMWIDYNDNGFFETNERIGSTTTSIDANGTATFTISLACNPPLGTHRMRVRDVWNQVGNTIDPCANYGYGEAEDYDIVITTPVACPQPSNVIVTNTTTTTATVGWNAGCTETAWMIYVVPAGSPAPTVGSGTVVTVNPYVITGLTSNTDYDIYIAADCSTNGTSLLTGPIFFRTLIPAPGNDDCSNAVALTVGENVTSNPVVGTNVSATNSNPPAPGCASFLGGDVWYTVVVPATGNVTLETSEVTGSDVTDTGLAVYSGDCNGLSLLACDDDSSTNGNYSLISLNGLTPGQLLYVNVWEYANDSFGEFQISAYDCPTGTPAPTGDAEQYFCSNSLTFDSLQVTGSGLLWYATPTGGTPFNGTDTVTDGVTYYASQTINCESYSRLAVTVHVAPLPMVSNIDLLACESDGDGMEIFDLTASESSITFDGGMQFSYYIDYFDAESMTNPIANATAFMGTNGQVIYVRVENANGCYSIAEVYLVVAMTSAAPTGNPTQDYCTTATLNDLVVNGSNVLWYAAATGGSPLDPFTDLVDGATYYASQNEFGCESTTRFAVTVNDTCANVGCLIGDEYPTGAVTINCSGTAQIITAAGWAGEYSSVNVTAGVQYTFTSSNATDYITIGNSDGSIAFAAGTTPLIWTPTTTDTVRFYTHADANCTANTDNRTRSVACGTPPPTPANDACASPTALTVGGIYTDAAIDTTSLGATLSAETPAPSCGAFGFATSGKDVWYSFTVPTSGNATIETAGTSTGGPGIDTVVQAYSGTCGALTAVGCDDDSATEVVVGHSLLSLTGLTPGATILVRVFGYNGAQGNFSISVYDASLGNQEISDVTFKAYPNPVQNVLNITSSEVIDSLQIYNVVGQEVYSSKVNATESTLDLSNLPAGSYIVRAMANGQVKTIKVIKQ</sequence>
<dbReference type="SMART" id="SM00060">
    <property type="entry name" value="FN3"/>
    <property type="match status" value="2"/>
</dbReference>
<evidence type="ECO:0000313" key="5">
    <source>
        <dbReference type="Proteomes" id="UP000289857"/>
    </source>
</evidence>
<dbReference type="OrthoDB" id="1398760at2"/>
<dbReference type="Pfam" id="PF23759">
    <property type="entry name" value="GBD_T9SS_assoc"/>
    <property type="match status" value="2"/>
</dbReference>
<dbReference type="Proteomes" id="UP000289857">
    <property type="component" value="Unassembled WGS sequence"/>
</dbReference>
<dbReference type="InterPro" id="IPR026444">
    <property type="entry name" value="Secre_tail"/>
</dbReference>
<dbReference type="InterPro" id="IPR045474">
    <property type="entry name" value="GEVED"/>
</dbReference>
<dbReference type="EMBL" id="SBKN01000009">
    <property type="protein sequence ID" value="RXR20323.1"/>
    <property type="molecule type" value="Genomic_DNA"/>
</dbReference>
<dbReference type="InterPro" id="IPR003961">
    <property type="entry name" value="FN3_dom"/>
</dbReference>
<comment type="caution">
    <text evidence="4">The sequence shown here is derived from an EMBL/GenBank/DDBJ whole genome shotgun (WGS) entry which is preliminary data.</text>
</comment>
<evidence type="ECO:0000256" key="2">
    <source>
        <dbReference type="SAM" id="SignalP"/>
    </source>
</evidence>
<reference evidence="5" key="1">
    <citation type="submission" date="2019-01" db="EMBL/GenBank/DDBJ databases">
        <title>Cytophagaceae bacterium strain CAR-16.</title>
        <authorList>
            <person name="Chen W.-M."/>
        </authorList>
    </citation>
    <scope>NUCLEOTIDE SEQUENCE [LARGE SCALE GENOMIC DNA]</scope>
    <source>
        <strain evidence="5">WWJ-16</strain>
    </source>
</reference>